<evidence type="ECO:0000313" key="2">
    <source>
        <dbReference type="EMBL" id="MBR7838066.1"/>
    </source>
</evidence>
<accession>A0A941EVK2</accession>
<dbReference type="Gene3D" id="3.20.20.80">
    <property type="entry name" value="Glycosidases"/>
    <property type="match status" value="1"/>
</dbReference>
<feature type="region of interest" description="Disordered" evidence="1">
    <location>
        <begin position="180"/>
        <end position="205"/>
    </location>
</feature>
<evidence type="ECO:0000256" key="1">
    <source>
        <dbReference type="SAM" id="MobiDB-lite"/>
    </source>
</evidence>
<keyword evidence="3" id="KW-1185">Reference proteome</keyword>
<name>A0A941EVK2_9ACTN</name>
<organism evidence="2 3">
    <name type="scientific">Actinospica durhamensis</name>
    <dbReference type="NCBI Taxonomy" id="1508375"/>
    <lineage>
        <taxon>Bacteria</taxon>
        <taxon>Bacillati</taxon>
        <taxon>Actinomycetota</taxon>
        <taxon>Actinomycetes</taxon>
        <taxon>Catenulisporales</taxon>
        <taxon>Actinospicaceae</taxon>
        <taxon>Actinospica</taxon>
    </lineage>
</organism>
<gene>
    <name evidence="2" type="ORF">KDL01_32635</name>
</gene>
<sequence length="283" mass="30067">MMLIGDSAYPPSTYPTEYDGRPVVGWCVYIPGGDAYHGWTQAEIDALKAQPWCRYILPVFVRSSPQGTAQASADAATVAAWARAQGQPRGTLTMLDYETAVDSAYELAFDRDLRNADGDLELLYGSKSTVVQNTAPSGGYDEADWTGAVPTSVASTGTQFYSGSDYDLNDLRDTAPLWDIRPPARSATPQEDDMTTTSVNGRAGLSWPAGSRHVVQVTYDPAAGDPTLRVVLALTTGPVVLALKPANGSGDLEIPAQYVPTCRGVIFESASGSPNVVYDACAV</sequence>
<dbReference type="Proteomes" id="UP000675781">
    <property type="component" value="Unassembled WGS sequence"/>
</dbReference>
<reference evidence="2" key="1">
    <citation type="submission" date="2021-04" db="EMBL/GenBank/DDBJ databases">
        <title>Genome based classification of Actinospica acidithermotolerans sp. nov., an actinobacterium isolated from an Indonesian hot spring.</title>
        <authorList>
            <person name="Kusuma A.B."/>
            <person name="Putra K.E."/>
            <person name="Nafisah S."/>
            <person name="Loh J."/>
            <person name="Nouioui I."/>
            <person name="Goodfellow M."/>
        </authorList>
    </citation>
    <scope>NUCLEOTIDE SEQUENCE</scope>
    <source>
        <strain evidence="2">CSCA 57</strain>
    </source>
</reference>
<proteinExistence type="predicted"/>
<dbReference type="EMBL" id="JAGSOG010000254">
    <property type="protein sequence ID" value="MBR7838066.1"/>
    <property type="molecule type" value="Genomic_DNA"/>
</dbReference>
<dbReference type="RefSeq" id="WP_212532527.1">
    <property type="nucleotide sequence ID" value="NZ_JAGSOG010000254.1"/>
</dbReference>
<protein>
    <submittedName>
        <fullName evidence="2">Uncharacterized protein</fullName>
    </submittedName>
</protein>
<dbReference type="AlphaFoldDB" id="A0A941EVK2"/>
<comment type="caution">
    <text evidence="2">The sequence shown here is derived from an EMBL/GenBank/DDBJ whole genome shotgun (WGS) entry which is preliminary data.</text>
</comment>
<evidence type="ECO:0000313" key="3">
    <source>
        <dbReference type="Proteomes" id="UP000675781"/>
    </source>
</evidence>